<evidence type="ECO:0000313" key="2">
    <source>
        <dbReference type="EMBL" id="BBM39433.1"/>
    </source>
</evidence>
<proteinExistence type="predicted"/>
<protein>
    <submittedName>
        <fullName evidence="2">Uncharacterized protein</fullName>
    </submittedName>
</protein>
<evidence type="ECO:0000313" key="3">
    <source>
        <dbReference type="Proteomes" id="UP000321892"/>
    </source>
</evidence>
<keyword evidence="3" id="KW-1185">Reference proteome</keyword>
<organism evidence="2 3">
    <name type="scientific">Leptotrichia hofstadii</name>
    <dbReference type="NCBI Taxonomy" id="157688"/>
    <lineage>
        <taxon>Bacteria</taxon>
        <taxon>Fusobacteriati</taxon>
        <taxon>Fusobacteriota</taxon>
        <taxon>Fusobacteriia</taxon>
        <taxon>Fusobacteriales</taxon>
        <taxon>Leptotrichiaceae</taxon>
        <taxon>Leptotrichia</taxon>
    </lineage>
</organism>
<keyword evidence="1" id="KW-0175">Coiled coil</keyword>
<dbReference type="KEGG" id="lhf:JCM16775_2144"/>
<dbReference type="Proteomes" id="UP000321892">
    <property type="component" value="Chromosome"/>
</dbReference>
<accession>A0A510JP00</accession>
<dbReference type="RefSeq" id="WP_006806015.1">
    <property type="nucleotide sequence ID" value="NZ_AP019823.1"/>
</dbReference>
<dbReference type="OrthoDB" id="79760at2"/>
<dbReference type="EMBL" id="AP019823">
    <property type="protein sequence ID" value="BBM39433.1"/>
    <property type="molecule type" value="Genomic_DNA"/>
</dbReference>
<feature type="coiled-coil region" evidence="1">
    <location>
        <begin position="102"/>
        <end position="129"/>
    </location>
</feature>
<reference evidence="2 3" key="1">
    <citation type="submission" date="2019-07" db="EMBL/GenBank/DDBJ databases">
        <title>Complete Genome Sequence of Leptotrichia hofstadii Strain JCM16775.</title>
        <authorList>
            <person name="Watanabe S."/>
            <person name="Cui L."/>
        </authorList>
    </citation>
    <scope>NUCLEOTIDE SEQUENCE [LARGE SCALE GENOMIC DNA]</scope>
    <source>
        <strain evidence="2 3">JCM16775</strain>
    </source>
</reference>
<dbReference type="AlphaFoldDB" id="A0A510JP00"/>
<gene>
    <name evidence="2" type="ORF">JCM16775_2144</name>
</gene>
<name>A0A510JP00_9FUSO</name>
<evidence type="ECO:0000256" key="1">
    <source>
        <dbReference type="SAM" id="Coils"/>
    </source>
</evidence>
<sequence length="477" mass="57890">MKIDFNESDLLREILNFKIADRKHIEEKYSFKNLDYTLDNLNNFLLENNNDIIHKDKNHLFYFGKYNEDMFRIEDREINMKMTFRRELITLILLFGNEKLNIYKFNKNIRRIQENNRNIQNDLRQVLKIFGIKYSEYEKSRNIERLFEERGYDFKELKESYLREMLSRRTERNHLGKSTYQENLYFKIAEEVLGIKNIRYIKKIIFSYIEKFTDIVSVNEKYAMLTYFLLNVRNEEIKSRYNVKKNNENEEFFTMMDKIFKKGKVEVSSKLVTIFYKKLHKKRKNVDNLITAINDQLLIEKNVKPAGMEKLKMEKFRQEGKIKVYDIAETSINFEDENLFGKQIIKKYVHVDKVPKIPTLIIFDLEEDEIMKAFGRIKKIFNFLIILKAEHLKNFKKLLTRRNGRYEQILLISSSKFINVIKNFSDTPIYHFEVEKERGALKNRANFLVQMIYLRTAMIKYLELKKERKIFPKKTKR</sequence>